<name>A0A8S2ILD9_9BILA</name>
<gene>
    <name evidence="1" type="ORF">OVA965_LOCUS14242</name>
    <name evidence="2" type="ORF">TMI583_LOCUS14245</name>
</gene>
<dbReference type="Proteomes" id="UP000677228">
    <property type="component" value="Unassembled WGS sequence"/>
</dbReference>
<dbReference type="AlphaFoldDB" id="A0A8S2ILD9"/>
<protein>
    <submittedName>
        <fullName evidence="2">Uncharacterized protein</fullName>
    </submittedName>
</protein>
<evidence type="ECO:0000313" key="1">
    <source>
        <dbReference type="EMBL" id="CAF0994529.1"/>
    </source>
</evidence>
<dbReference type="EMBL" id="CAJOBA010006139">
    <property type="protein sequence ID" value="CAF3764328.1"/>
    <property type="molecule type" value="Genomic_DNA"/>
</dbReference>
<comment type="caution">
    <text evidence="2">The sequence shown here is derived from an EMBL/GenBank/DDBJ whole genome shotgun (WGS) entry which is preliminary data.</text>
</comment>
<dbReference type="Gene3D" id="1.25.40.10">
    <property type="entry name" value="Tetratricopeptide repeat domain"/>
    <property type="match status" value="1"/>
</dbReference>
<accession>A0A8S2ILD9</accession>
<dbReference type="InterPro" id="IPR011990">
    <property type="entry name" value="TPR-like_helical_dom_sf"/>
</dbReference>
<evidence type="ECO:0000313" key="3">
    <source>
        <dbReference type="Proteomes" id="UP000682733"/>
    </source>
</evidence>
<proteinExistence type="predicted"/>
<reference evidence="2" key="1">
    <citation type="submission" date="2021-02" db="EMBL/GenBank/DDBJ databases">
        <authorList>
            <person name="Nowell W R."/>
        </authorList>
    </citation>
    <scope>NUCLEOTIDE SEQUENCE</scope>
</reference>
<dbReference type="EMBL" id="CAJNOK010006132">
    <property type="protein sequence ID" value="CAF0994529.1"/>
    <property type="molecule type" value="Genomic_DNA"/>
</dbReference>
<dbReference type="Proteomes" id="UP000682733">
    <property type="component" value="Unassembled WGS sequence"/>
</dbReference>
<evidence type="ECO:0000313" key="2">
    <source>
        <dbReference type="EMBL" id="CAF3764328.1"/>
    </source>
</evidence>
<feature type="non-terminal residue" evidence="2">
    <location>
        <position position="1"/>
    </location>
</feature>
<organism evidence="2 3">
    <name type="scientific">Didymodactylos carnosus</name>
    <dbReference type="NCBI Taxonomy" id="1234261"/>
    <lineage>
        <taxon>Eukaryota</taxon>
        <taxon>Metazoa</taxon>
        <taxon>Spiralia</taxon>
        <taxon>Gnathifera</taxon>
        <taxon>Rotifera</taxon>
        <taxon>Eurotatoria</taxon>
        <taxon>Bdelloidea</taxon>
        <taxon>Philodinida</taxon>
        <taxon>Philodinidae</taxon>
        <taxon>Didymodactylos</taxon>
    </lineage>
</organism>
<sequence>NGIHKKKLVLDHAMYLLVIRVCTNIRNIEEKNEIHNMINNNEDDVKKNIKGQNALSHVYEKCCDIINAEIIFNNIKEDNVNTFNVLMKGHNFNELPKTQLII</sequence>